<feature type="domain" description="FYVE-type" evidence="9">
    <location>
        <begin position="670"/>
        <end position="742"/>
    </location>
</feature>
<keyword evidence="1" id="KW-0479">Metal-binding</keyword>
<evidence type="ECO:0000256" key="5">
    <source>
        <dbReference type="ARBA" id="ARBA00023043"/>
    </source>
</evidence>
<dbReference type="PANTHER" id="PTHR46680:SF3">
    <property type="entry name" value="NF-KAPPA-B INHIBITOR CACTUS"/>
    <property type="match status" value="1"/>
</dbReference>
<dbReference type="InterPro" id="IPR036034">
    <property type="entry name" value="PDZ_sf"/>
</dbReference>
<feature type="repeat" description="ANK" evidence="6">
    <location>
        <begin position="541"/>
        <end position="572"/>
    </location>
</feature>
<dbReference type="SUPFAM" id="SSF57903">
    <property type="entry name" value="FYVE/PHD zinc finger"/>
    <property type="match status" value="1"/>
</dbReference>
<dbReference type="InterPro" id="IPR002110">
    <property type="entry name" value="Ankyrin_rpt"/>
</dbReference>
<dbReference type="PANTHER" id="PTHR46680">
    <property type="entry name" value="NF-KAPPA-B INHIBITOR ALPHA"/>
    <property type="match status" value="1"/>
</dbReference>
<dbReference type="EMBL" id="BSXW01000301">
    <property type="protein sequence ID" value="GMF17981.1"/>
    <property type="molecule type" value="Genomic_DNA"/>
</dbReference>
<dbReference type="InterPro" id="IPR013083">
    <property type="entry name" value="Znf_RING/FYVE/PHD"/>
</dbReference>
<evidence type="ECO:0000256" key="1">
    <source>
        <dbReference type="ARBA" id="ARBA00022723"/>
    </source>
</evidence>
<feature type="compositionally biased region" description="Basic and acidic residues" evidence="8">
    <location>
        <begin position="318"/>
        <end position="344"/>
    </location>
</feature>
<dbReference type="InterPro" id="IPR036770">
    <property type="entry name" value="Ankyrin_rpt-contain_sf"/>
</dbReference>
<keyword evidence="4" id="KW-0862">Zinc</keyword>
<dbReference type="GO" id="GO:0008270">
    <property type="term" value="F:zinc ion binding"/>
    <property type="evidence" value="ECO:0007669"/>
    <property type="project" value="UniProtKB-KW"/>
</dbReference>
<dbReference type="Gene3D" id="2.30.42.10">
    <property type="match status" value="1"/>
</dbReference>
<dbReference type="Gene3D" id="3.30.40.10">
    <property type="entry name" value="Zinc/RING finger domain, C3HC4 (zinc finger)"/>
    <property type="match status" value="1"/>
</dbReference>
<dbReference type="PROSITE" id="PS50297">
    <property type="entry name" value="ANK_REP_REGION"/>
    <property type="match status" value="2"/>
</dbReference>
<dbReference type="CDD" id="cd00065">
    <property type="entry name" value="FYVE_like_SF"/>
    <property type="match status" value="1"/>
</dbReference>
<dbReference type="AlphaFoldDB" id="A0A9W6TQT0"/>
<protein>
    <submittedName>
        <fullName evidence="10">Unnamed protein product</fullName>
    </submittedName>
</protein>
<dbReference type="Gene3D" id="1.25.40.20">
    <property type="entry name" value="Ankyrin repeat-containing domain"/>
    <property type="match status" value="1"/>
</dbReference>
<feature type="compositionally biased region" description="Pro residues" evidence="8">
    <location>
        <begin position="215"/>
        <end position="236"/>
    </location>
</feature>
<organism evidence="10 11">
    <name type="scientific">Phytophthora lilii</name>
    <dbReference type="NCBI Taxonomy" id="2077276"/>
    <lineage>
        <taxon>Eukaryota</taxon>
        <taxon>Sar</taxon>
        <taxon>Stramenopiles</taxon>
        <taxon>Oomycota</taxon>
        <taxon>Peronosporomycetes</taxon>
        <taxon>Peronosporales</taxon>
        <taxon>Peronosporaceae</taxon>
        <taxon>Phytophthora</taxon>
    </lineage>
</organism>
<feature type="compositionally biased region" description="Basic and acidic residues" evidence="8">
    <location>
        <begin position="246"/>
        <end position="257"/>
    </location>
</feature>
<reference evidence="10" key="1">
    <citation type="submission" date="2023-04" db="EMBL/GenBank/DDBJ databases">
        <title>Phytophthora lilii NBRC 32176.</title>
        <authorList>
            <person name="Ichikawa N."/>
            <person name="Sato H."/>
            <person name="Tonouchi N."/>
        </authorList>
    </citation>
    <scope>NUCLEOTIDE SEQUENCE</scope>
    <source>
        <strain evidence="10">NBRC 32176</strain>
    </source>
</reference>
<evidence type="ECO:0000256" key="7">
    <source>
        <dbReference type="PROSITE-ProRule" id="PRU00091"/>
    </source>
</evidence>
<dbReference type="Pfam" id="PF12796">
    <property type="entry name" value="Ank_2"/>
    <property type="match status" value="1"/>
</dbReference>
<evidence type="ECO:0000259" key="9">
    <source>
        <dbReference type="PROSITE" id="PS50178"/>
    </source>
</evidence>
<dbReference type="Pfam" id="PF01363">
    <property type="entry name" value="FYVE"/>
    <property type="match status" value="1"/>
</dbReference>
<dbReference type="InterPro" id="IPR000306">
    <property type="entry name" value="Znf_FYVE"/>
</dbReference>
<keyword evidence="2" id="KW-0677">Repeat</keyword>
<comment type="caution">
    <text evidence="10">The sequence shown here is derived from an EMBL/GenBank/DDBJ whole genome shotgun (WGS) entry which is preliminary data.</text>
</comment>
<gene>
    <name evidence="10" type="ORF">Plil01_000665600</name>
</gene>
<dbReference type="PROSITE" id="PS50178">
    <property type="entry name" value="ZF_FYVE"/>
    <property type="match status" value="1"/>
</dbReference>
<dbReference type="InterPro" id="IPR051070">
    <property type="entry name" value="NF-kappa-B_inhibitor"/>
</dbReference>
<dbReference type="SUPFAM" id="SSF50156">
    <property type="entry name" value="PDZ domain-like"/>
    <property type="match status" value="1"/>
</dbReference>
<evidence type="ECO:0000313" key="10">
    <source>
        <dbReference type="EMBL" id="GMF17981.1"/>
    </source>
</evidence>
<feature type="compositionally biased region" description="Pro residues" evidence="8">
    <location>
        <begin position="260"/>
        <end position="269"/>
    </location>
</feature>
<feature type="repeat" description="ANK" evidence="6">
    <location>
        <begin position="608"/>
        <end position="640"/>
    </location>
</feature>
<feature type="region of interest" description="Disordered" evidence="8">
    <location>
        <begin position="409"/>
        <end position="453"/>
    </location>
</feature>
<dbReference type="InterPro" id="IPR011011">
    <property type="entry name" value="Znf_FYVE_PHD"/>
</dbReference>
<keyword evidence="5 6" id="KW-0040">ANK repeat</keyword>
<proteinExistence type="predicted"/>
<feature type="region of interest" description="Disordered" evidence="8">
    <location>
        <begin position="142"/>
        <end position="370"/>
    </location>
</feature>
<feature type="repeat" description="ANK" evidence="6">
    <location>
        <begin position="504"/>
        <end position="526"/>
    </location>
</feature>
<name>A0A9W6TQT0_9STRA</name>
<sequence length="786" mass="86084">MSGEHAGDAPDWMQEQAAEYQDLVGSFVESVVDSDTDEILEYQLIWEGGDLGVALTTLEGDDGGVAVSRVTGKGFPFGIKNVGPGDLLLSINMKDTTKMNLDDVVAYLQVCDLPATLRFKKLSPVTDNAPVTVPRKSTYVITSGAGAQGPTSPMGSAAPPSYPRGSTKYAPPPPSHPERASMPVNKTQSDFPEPPAPPQRQSAKVPATKKMAGSPPKPAPKSVPKPAKPAPTPAPEPVMFTDEPAYEEHAPVEEHYTAPKPEPVAPVPSSPRKSKSHKQPKAASPRKSVAPEEKLRELDGLVLTSGVNDLGFEDSEDESVRASRESRDSWRDESFDVDANHDDWEKEEEVVEKKKRGKEHAKERFQRDKSGSTVAMLGHFSVETKPDAVPILPDAEDETGIAVIDNVSDFSPEDHHASPAGRSDQGRPSEESAGSIVSSMNSSMNSTDAPRPSVRVTMDSTAPIMKSHPIGTLHEMCAKGNVRGVVQHLRVDGPEALLNREPNHGQTGLHLAVKSGKVPLVKVILEQYKPLEDIINVEDDKGNTALHFAATKTPAMVHLLLENGASANVKNSRKFTPLIISVITSKDDSVIIPRMLLKFGANPNDMHDSQTVIHTAISTGRLHIAGALVRAGAKMDVEDAEGKSVFEKLPRKDLRYLISHIYFPPTYITRKERSECMLCHQKFKFGHREHNCTHCGRLCCAECSALHVEMVKFPMGFPGRTRRGAANRDQKRVCKTCYNVFKERNEEPEKSDMSRFINRVINIEWDEVNPEKLQKTQEAGRRGEKV</sequence>
<feature type="compositionally biased region" description="Basic and acidic residues" evidence="8">
    <location>
        <begin position="289"/>
        <end position="299"/>
    </location>
</feature>
<dbReference type="SMART" id="SM00248">
    <property type="entry name" value="ANK"/>
    <property type="match status" value="4"/>
</dbReference>
<dbReference type="PROSITE" id="PS50088">
    <property type="entry name" value="ANK_REPEAT"/>
    <property type="match status" value="3"/>
</dbReference>
<dbReference type="PRINTS" id="PR01415">
    <property type="entry name" value="ANKYRIN"/>
</dbReference>
<keyword evidence="11" id="KW-1185">Reference proteome</keyword>
<dbReference type="SUPFAM" id="SSF48403">
    <property type="entry name" value="Ankyrin repeat"/>
    <property type="match status" value="1"/>
</dbReference>
<evidence type="ECO:0000256" key="3">
    <source>
        <dbReference type="ARBA" id="ARBA00022771"/>
    </source>
</evidence>
<accession>A0A9W6TQT0</accession>
<keyword evidence="3 7" id="KW-0863">Zinc-finger</keyword>
<evidence type="ECO:0000256" key="2">
    <source>
        <dbReference type="ARBA" id="ARBA00022737"/>
    </source>
</evidence>
<dbReference type="Proteomes" id="UP001165083">
    <property type="component" value="Unassembled WGS sequence"/>
</dbReference>
<evidence type="ECO:0000313" key="11">
    <source>
        <dbReference type="Proteomes" id="UP001165083"/>
    </source>
</evidence>
<dbReference type="InterPro" id="IPR017455">
    <property type="entry name" value="Znf_FYVE-rel"/>
</dbReference>
<evidence type="ECO:0000256" key="6">
    <source>
        <dbReference type="PROSITE-ProRule" id="PRU00023"/>
    </source>
</evidence>
<dbReference type="SMART" id="SM00064">
    <property type="entry name" value="FYVE"/>
    <property type="match status" value="1"/>
</dbReference>
<dbReference type="OrthoDB" id="20872at2759"/>
<evidence type="ECO:0000256" key="4">
    <source>
        <dbReference type="ARBA" id="ARBA00022833"/>
    </source>
</evidence>
<evidence type="ECO:0000256" key="8">
    <source>
        <dbReference type="SAM" id="MobiDB-lite"/>
    </source>
</evidence>
<feature type="compositionally biased region" description="Basic and acidic residues" evidence="8">
    <location>
        <begin position="360"/>
        <end position="370"/>
    </location>
</feature>